<evidence type="ECO:0000313" key="3">
    <source>
        <dbReference type="EMBL" id="RDI40736.1"/>
    </source>
</evidence>
<accession>A0A370GC28</accession>
<dbReference type="OrthoDB" id="9791166at2"/>
<evidence type="ECO:0000313" key="4">
    <source>
        <dbReference type="Proteomes" id="UP000254958"/>
    </source>
</evidence>
<dbReference type="InterPro" id="IPR005625">
    <property type="entry name" value="PepSY-ass_TM"/>
</dbReference>
<proteinExistence type="predicted"/>
<feature type="transmembrane region" description="Helical" evidence="1">
    <location>
        <begin position="348"/>
        <end position="369"/>
    </location>
</feature>
<reference evidence="3 4" key="1">
    <citation type="submission" date="2018-07" db="EMBL/GenBank/DDBJ databases">
        <title>Genomic Encyclopedia of Type Strains, Phase IV (KMG-IV): sequencing the most valuable type-strain genomes for metagenomic binning, comparative biology and taxonomic classification.</title>
        <authorList>
            <person name="Goeker M."/>
        </authorList>
    </citation>
    <scope>NUCLEOTIDE SEQUENCE [LARGE SCALE GENOMIC DNA]</scope>
    <source>
        <strain evidence="3 4">DSM 5603</strain>
    </source>
</reference>
<dbReference type="PANTHER" id="PTHR34219:SF3">
    <property type="entry name" value="BLL7967 PROTEIN"/>
    <property type="match status" value="1"/>
</dbReference>
<keyword evidence="4" id="KW-1185">Reference proteome</keyword>
<dbReference type="EMBL" id="JABEQI010000001">
    <property type="protein sequence ID" value="MBB2185299.1"/>
    <property type="molecule type" value="Genomic_DNA"/>
</dbReference>
<name>A0A370GC28_GLULI</name>
<dbReference type="Proteomes" id="UP000562982">
    <property type="component" value="Unassembled WGS sequence"/>
</dbReference>
<keyword evidence="1" id="KW-0812">Transmembrane</keyword>
<reference evidence="2 5" key="2">
    <citation type="submission" date="2020-04" db="EMBL/GenBank/DDBJ databases">
        <title>Description of novel Gluconacetobacter.</title>
        <authorList>
            <person name="Sombolestani A."/>
        </authorList>
    </citation>
    <scope>NUCLEOTIDE SEQUENCE [LARGE SCALE GENOMIC DNA]</scope>
    <source>
        <strain evidence="2 5">LMG 1382</strain>
    </source>
</reference>
<evidence type="ECO:0000256" key="1">
    <source>
        <dbReference type="SAM" id="Phobius"/>
    </source>
</evidence>
<feature type="transmembrane region" description="Helical" evidence="1">
    <location>
        <begin position="143"/>
        <end position="164"/>
    </location>
</feature>
<dbReference type="EMBL" id="QQAW01000001">
    <property type="protein sequence ID" value="RDI40736.1"/>
    <property type="molecule type" value="Genomic_DNA"/>
</dbReference>
<evidence type="ECO:0000313" key="2">
    <source>
        <dbReference type="EMBL" id="MBB2185299.1"/>
    </source>
</evidence>
<sequence length="391" mass="42172">MCESFALTWWRVLRKIHRWIGLALILPFALQGLTGLLLVVLPLMLAGRPAAPVAGPPMGAEAMIGAARAVAPTGTQPLRFDPARWPGDSAVVAFGPAGERHPEFEVMVDPSHAAVIRTHILPHGLRVLHNLHADLLLLPYGQYATGAMGILLSVMAITGLLLWWPHPALWASGKWRRTVLVSSRARGYRLWRETHISFGFWTLAVMLFLALSGAVLAFPFARPLFGVQGGGGRPAQSRPHHPDHTPAIPGEQGLDAALAAIHTQMPDVVLTSAHLGGRPAEQSFNIVLPAYGPNRPATVRYDADAGTVRFTRDPAQQRTGELTFMWLHTLHEAKLAGPAVIAGLWRTAVGIAGAALLYFSISGGVMWVLRRRGAATRKARVAAVPDPTRTA</sequence>
<gene>
    <name evidence="3" type="ORF">C7453_101535</name>
    <name evidence="2" type="ORF">HLH32_02650</name>
</gene>
<protein>
    <submittedName>
        <fullName evidence="2">PepSY domain-containing protein</fullName>
    </submittedName>
    <submittedName>
        <fullName evidence="3">Putative iron-regulated membrane protein</fullName>
    </submittedName>
</protein>
<organism evidence="3 4">
    <name type="scientific">Gluconacetobacter liquefaciens</name>
    <name type="common">Acetobacter liquefaciens</name>
    <dbReference type="NCBI Taxonomy" id="89584"/>
    <lineage>
        <taxon>Bacteria</taxon>
        <taxon>Pseudomonadati</taxon>
        <taxon>Pseudomonadota</taxon>
        <taxon>Alphaproteobacteria</taxon>
        <taxon>Acetobacterales</taxon>
        <taxon>Acetobacteraceae</taxon>
        <taxon>Gluconacetobacter</taxon>
    </lineage>
</organism>
<keyword evidence="1" id="KW-1133">Transmembrane helix</keyword>
<evidence type="ECO:0000313" key="5">
    <source>
        <dbReference type="Proteomes" id="UP000562982"/>
    </source>
</evidence>
<dbReference type="PANTHER" id="PTHR34219">
    <property type="entry name" value="IRON-REGULATED INNER MEMBRANE PROTEIN-RELATED"/>
    <property type="match status" value="1"/>
</dbReference>
<keyword evidence="1" id="KW-0472">Membrane</keyword>
<dbReference type="Proteomes" id="UP000254958">
    <property type="component" value="Unassembled WGS sequence"/>
</dbReference>
<feature type="transmembrane region" description="Helical" evidence="1">
    <location>
        <begin position="20"/>
        <end position="45"/>
    </location>
</feature>
<feature type="transmembrane region" description="Helical" evidence="1">
    <location>
        <begin position="198"/>
        <end position="221"/>
    </location>
</feature>
<dbReference type="Pfam" id="PF03929">
    <property type="entry name" value="PepSY_TM"/>
    <property type="match status" value="1"/>
</dbReference>
<dbReference type="AlphaFoldDB" id="A0A370GC28"/>
<comment type="caution">
    <text evidence="3">The sequence shown here is derived from an EMBL/GenBank/DDBJ whole genome shotgun (WGS) entry which is preliminary data.</text>
</comment>